<dbReference type="InterPro" id="IPR029063">
    <property type="entry name" value="SAM-dependent_MTases_sf"/>
</dbReference>
<feature type="binding site" evidence="5">
    <location>
        <position position="100"/>
    </location>
    <ligand>
        <name>S-adenosyl-L-methionine</name>
        <dbReference type="ChEBI" id="CHEBI:59789"/>
    </ligand>
</feature>
<evidence type="ECO:0000256" key="2">
    <source>
        <dbReference type="ARBA" id="ARBA00022679"/>
    </source>
</evidence>
<comment type="caution">
    <text evidence="7">The sequence shown here is derived from an EMBL/GenBank/DDBJ whole genome shotgun (WGS) entry which is preliminary data.</text>
</comment>
<organism evidence="7 8">
    <name type="scientific">Candidatus Ruania gallistercoris</name>
    <dbReference type="NCBI Taxonomy" id="2838746"/>
    <lineage>
        <taxon>Bacteria</taxon>
        <taxon>Bacillati</taxon>
        <taxon>Actinomycetota</taxon>
        <taxon>Actinomycetes</taxon>
        <taxon>Micrococcales</taxon>
        <taxon>Ruaniaceae</taxon>
        <taxon>Ruania</taxon>
    </lineage>
</organism>
<evidence type="ECO:0000256" key="1">
    <source>
        <dbReference type="ARBA" id="ARBA00022603"/>
    </source>
</evidence>
<reference evidence="7" key="2">
    <citation type="submission" date="2021-04" db="EMBL/GenBank/DDBJ databases">
        <authorList>
            <person name="Gilroy R."/>
        </authorList>
    </citation>
    <scope>NUCLEOTIDE SEQUENCE</scope>
    <source>
        <strain evidence="7">ChiGjej4B4-7305</strain>
    </source>
</reference>
<keyword evidence="2 5" id="KW-0808">Transferase</keyword>
<feature type="binding site" evidence="5">
    <location>
        <position position="38"/>
    </location>
    <ligand>
        <name>S-adenosyl-L-methionine</name>
        <dbReference type="ChEBI" id="CHEBI:59789"/>
    </ligand>
</feature>
<dbReference type="AlphaFoldDB" id="A0A9D2EIB7"/>
<protein>
    <submittedName>
        <fullName evidence="7">23S rRNA (Adenine(2030)-N(6))-methyltransferase RlmJ</fullName>
    </submittedName>
</protein>
<feature type="binding site" evidence="5">
    <location>
        <position position="59"/>
    </location>
    <ligand>
        <name>S-adenosyl-L-methionine</name>
        <dbReference type="ChEBI" id="CHEBI:59789"/>
    </ligand>
</feature>
<dbReference type="Proteomes" id="UP000824037">
    <property type="component" value="Unassembled WGS sequence"/>
</dbReference>
<dbReference type="PROSITE" id="PS51689">
    <property type="entry name" value="SAM_RNA_A_N6_MT"/>
    <property type="match status" value="1"/>
</dbReference>
<dbReference type="InterPro" id="IPR020598">
    <property type="entry name" value="rRNA_Ade_methylase_Trfase_N"/>
</dbReference>
<dbReference type="PANTHER" id="PTHR11727">
    <property type="entry name" value="DIMETHYLADENOSINE TRANSFERASE"/>
    <property type="match status" value="1"/>
</dbReference>
<evidence type="ECO:0000259" key="6">
    <source>
        <dbReference type="SMART" id="SM00650"/>
    </source>
</evidence>
<dbReference type="Pfam" id="PF00398">
    <property type="entry name" value="RrnaAD"/>
    <property type="match status" value="1"/>
</dbReference>
<dbReference type="InterPro" id="IPR001737">
    <property type="entry name" value="KsgA/Erm"/>
</dbReference>
<dbReference type="EMBL" id="DXBY01000314">
    <property type="protein sequence ID" value="HIZ37742.1"/>
    <property type="molecule type" value="Genomic_DNA"/>
</dbReference>
<keyword evidence="4 5" id="KW-0694">RNA-binding</keyword>
<reference evidence="7" key="1">
    <citation type="journal article" date="2021" name="PeerJ">
        <title>Extensive microbial diversity within the chicken gut microbiome revealed by metagenomics and culture.</title>
        <authorList>
            <person name="Gilroy R."/>
            <person name="Ravi A."/>
            <person name="Getino M."/>
            <person name="Pursley I."/>
            <person name="Horton D.L."/>
            <person name="Alikhan N.F."/>
            <person name="Baker D."/>
            <person name="Gharbi K."/>
            <person name="Hall N."/>
            <person name="Watson M."/>
            <person name="Adriaenssens E.M."/>
            <person name="Foster-Nyarko E."/>
            <person name="Jarju S."/>
            <person name="Secka A."/>
            <person name="Antonio M."/>
            <person name="Oren A."/>
            <person name="Chaudhuri R.R."/>
            <person name="La Ragione R."/>
            <person name="Hildebrand F."/>
            <person name="Pallen M.J."/>
        </authorList>
    </citation>
    <scope>NUCLEOTIDE SEQUENCE</scope>
    <source>
        <strain evidence="7">ChiGjej4B4-7305</strain>
    </source>
</reference>
<evidence type="ECO:0000256" key="5">
    <source>
        <dbReference type="PROSITE-ProRule" id="PRU01026"/>
    </source>
</evidence>
<evidence type="ECO:0000313" key="7">
    <source>
        <dbReference type="EMBL" id="HIZ37742.1"/>
    </source>
</evidence>
<dbReference type="CDD" id="cd02440">
    <property type="entry name" value="AdoMet_MTases"/>
    <property type="match status" value="1"/>
</dbReference>
<proteinExistence type="inferred from homology"/>
<dbReference type="GO" id="GO:0003723">
    <property type="term" value="F:RNA binding"/>
    <property type="evidence" value="ECO:0007669"/>
    <property type="project" value="UniProtKB-UniRule"/>
</dbReference>
<feature type="binding site" evidence="5">
    <location>
        <position position="84"/>
    </location>
    <ligand>
        <name>S-adenosyl-L-methionine</name>
        <dbReference type="ChEBI" id="CHEBI:59789"/>
    </ligand>
</feature>
<evidence type="ECO:0000313" key="8">
    <source>
        <dbReference type="Proteomes" id="UP000824037"/>
    </source>
</evidence>
<comment type="similarity">
    <text evidence="5">Belongs to the class I-like SAM-binding methyltransferase superfamily. rRNA adenine N(6)-methyltransferase family.</text>
</comment>
<dbReference type="Gene3D" id="3.40.50.150">
    <property type="entry name" value="Vaccinia Virus protein VP39"/>
    <property type="match status" value="1"/>
</dbReference>
<feature type="domain" description="Ribosomal RNA adenine methylase transferase N-terminal" evidence="6">
    <location>
        <begin position="18"/>
        <end position="173"/>
    </location>
</feature>
<accession>A0A9D2EIB7</accession>
<dbReference type="SUPFAM" id="SSF53335">
    <property type="entry name" value="S-adenosyl-L-methionine-dependent methyltransferases"/>
    <property type="match status" value="1"/>
</dbReference>
<name>A0A9D2EIB7_9MICO</name>
<evidence type="ECO:0000256" key="4">
    <source>
        <dbReference type="ARBA" id="ARBA00022884"/>
    </source>
</evidence>
<evidence type="ECO:0000256" key="3">
    <source>
        <dbReference type="ARBA" id="ARBA00022691"/>
    </source>
</evidence>
<feature type="binding site" evidence="5">
    <location>
        <position position="14"/>
    </location>
    <ligand>
        <name>S-adenosyl-L-methionine</name>
        <dbReference type="ChEBI" id="CHEBI:59789"/>
    </ligand>
</feature>
<dbReference type="GO" id="GO:0000179">
    <property type="term" value="F:rRNA (adenine-N6,N6-)-dimethyltransferase activity"/>
    <property type="evidence" value="ECO:0007669"/>
    <property type="project" value="UniProtKB-UniRule"/>
</dbReference>
<dbReference type="SMART" id="SM00650">
    <property type="entry name" value="rADc"/>
    <property type="match status" value="1"/>
</dbReference>
<feature type="binding site" evidence="5">
    <location>
        <position position="12"/>
    </location>
    <ligand>
        <name>S-adenosyl-L-methionine</name>
        <dbReference type="ChEBI" id="CHEBI:59789"/>
    </ligand>
</feature>
<keyword evidence="1 5" id="KW-0489">Methyltransferase</keyword>
<sequence>MSGSGQRRWGWHQLRSGWADRVVAAAQVRGHELVLDLGAGSGALTRPLAGAAGRVLAVELHPSRSRALRAAMADHDAVSVRDGDVLTMPLPARRFRVVANPPYTIGAQLVRRLTARSSAMVRADLVLPRWMVRRYLSNPPRGFTAAAGLHVPASAFRPAPRSDSAVLVLRRTRPPRRRR</sequence>
<gene>
    <name evidence="7" type="primary">rlmJ</name>
    <name evidence="7" type="ORF">H9815_18345</name>
</gene>
<keyword evidence="3 5" id="KW-0949">S-adenosyl-L-methionine</keyword>
<dbReference type="PANTHER" id="PTHR11727:SF7">
    <property type="entry name" value="DIMETHYLADENOSINE TRANSFERASE-RELATED"/>
    <property type="match status" value="1"/>
</dbReference>